<evidence type="ECO:0000256" key="3">
    <source>
        <dbReference type="ARBA" id="ARBA00022692"/>
    </source>
</evidence>
<dbReference type="Proteomes" id="UP000610124">
    <property type="component" value="Unassembled WGS sequence"/>
</dbReference>
<keyword evidence="3 7" id="KW-0812">Transmembrane</keyword>
<dbReference type="Gene3D" id="1.20.1250.20">
    <property type="entry name" value="MFS general substrate transporter like domains"/>
    <property type="match status" value="1"/>
</dbReference>
<feature type="region of interest" description="Disordered" evidence="6">
    <location>
        <begin position="1"/>
        <end position="87"/>
    </location>
</feature>
<dbReference type="SUPFAM" id="SSF103473">
    <property type="entry name" value="MFS general substrate transporter"/>
    <property type="match status" value="1"/>
</dbReference>
<proteinExistence type="predicted"/>
<feature type="compositionally biased region" description="Basic and acidic residues" evidence="6">
    <location>
        <begin position="52"/>
        <end position="61"/>
    </location>
</feature>
<organism evidence="8 9">
    <name type="scientific">Kitasatospora aureofaciens</name>
    <name type="common">Streptomyces aureofaciens</name>
    <dbReference type="NCBI Taxonomy" id="1894"/>
    <lineage>
        <taxon>Bacteria</taxon>
        <taxon>Bacillati</taxon>
        <taxon>Actinomycetota</taxon>
        <taxon>Actinomycetes</taxon>
        <taxon>Kitasatosporales</taxon>
        <taxon>Streptomycetaceae</taxon>
        <taxon>Kitasatospora</taxon>
    </lineage>
</organism>
<evidence type="ECO:0000256" key="6">
    <source>
        <dbReference type="SAM" id="MobiDB-lite"/>
    </source>
</evidence>
<name>A0A8H9LT76_KITAU</name>
<evidence type="ECO:0000256" key="4">
    <source>
        <dbReference type="ARBA" id="ARBA00022989"/>
    </source>
</evidence>
<feature type="transmembrane region" description="Helical" evidence="7">
    <location>
        <begin position="511"/>
        <end position="532"/>
    </location>
</feature>
<feature type="transmembrane region" description="Helical" evidence="7">
    <location>
        <begin position="293"/>
        <end position="310"/>
    </location>
</feature>
<keyword evidence="4 7" id="KW-1133">Transmembrane helix</keyword>
<feature type="transmembrane region" description="Helical" evidence="7">
    <location>
        <begin position="143"/>
        <end position="163"/>
    </location>
</feature>
<accession>A0A8H9LT76</accession>
<comment type="subcellular location">
    <subcellularLocation>
        <location evidence="1">Cell membrane</location>
        <topology evidence="1">Multi-pass membrane protein</topology>
    </subcellularLocation>
</comment>
<evidence type="ECO:0000313" key="8">
    <source>
        <dbReference type="EMBL" id="GGU82674.1"/>
    </source>
</evidence>
<dbReference type="Pfam" id="PF07690">
    <property type="entry name" value="MFS_1"/>
    <property type="match status" value="1"/>
</dbReference>
<feature type="transmembrane region" description="Helical" evidence="7">
    <location>
        <begin position="266"/>
        <end position="287"/>
    </location>
</feature>
<sequence>MADDDPSQHAVPASQADSPDEADAASRQQPHVPAAGEPQPADGDGASTARVTLEKSLRPETADTAEIPETPSAFPGPPEDEDLAEEAPEPRRHFLVRTASTVGLSAGKLVHGTGRRIRRATSAEGAGESGLAKLIELHALNSFGDMLITIALASTIFFSVPTGEARGRVALYLLITMAPFALLAPVVGPLLDRLPHGRRAAMAMSMLARAVLAWTMAGVISGGGIALYPEALGVLVASKAYGVVRSVVVPRLLPSRLSLVKANSRVTLAGLLATGVAAAVGGALHLIGPGWPLRGAFLVFVIGTLMAFHLPHTVDSAKGEQRAVLHADLPGEGQGPHLIHHRPPKVKASLRTVGPSVVLALRAMSGMRWLVGFLVFFLAFLLRTDPIGGLQPTLALGLVALSAGTGNALGSVLGSWLRTRGPEATVTAMLLLATCATAAAALWYGVVTVVLVAGVSGIAASLGKLALDALIQRDVPEAVRTSAFARSETLMQLSWVAGGGVGIVLPLDGVLGLSIAAAVVGLVLVWTGHSLLRLGLRRHPAAPRVA</sequence>
<feature type="compositionally biased region" description="Acidic residues" evidence="6">
    <location>
        <begin position="78"/>
        <end position="87"/>
    </location>
</feature>
<dbReference type="PANTHER" id="PTHR23513">
    <property type="entry name" value="INTEGRAL MEMBRANE EFFLUX PROTEIN-RELATED"/>
    <property type="match status" value="1"/>
</dbReference>
<dbReference type="AlphaFoldDB" id="A0A8H9LT76"/>
<evidence type="ECO:0000313" key="9">
    <source>
        <dbReference type="Proteomes" id="UP000610124"/>
    </source>
</evidence>
<comment type="caution">
    <text evidence="8">The sequence shown here is derived from an EMBL/GenBank/DDBJ whole genome shotgun (WGS) entry which is preliminary data.</text>
</comment>
<dbReference type="InterPro" id="IPR036259">
    <property type="entry name" value="MFS_trans_sf"/>
</dbReference>
<feature type="transmembrane region" description="Helical" evidence="7">
    <location>
        <begin position="211"/>
        <end position="228"/>
    </location>
</feature>
<evidence type="ECO:0000256" key="5">
    <source>
        <dbReference type="ARBA" id="ARBA00023136"/>
    </source>
</evidence>
<evidence type="ECO:0000256" key="1">
    <source>
        <dbReference type="ARBA" id="ARBA00004651"/>
    </source>
</evidence>
<dbReference type="PANTHER" id="PTHR23513:SF18">
    <property type="entry name" value="INTEGRAL MEMBRANE PROTEIN"/>
    <property type="match status" value="1"/>
</dbReference>
<dbReference type="GO" id="GO:0005886">
    <property type="term" value="C:plasma membrane"/>
    <property type="evidence" value="ECO:0007669"/>
    <property type="project" value="UniProtKB-SubCell"/>
</dbReference>
<feature type="transmembrane region" description="Helical" evidence="7">
    <location>
        <begin position="424"/>
        <end position="444"/>
    </location>
</feature>
<dbReference type="InterPro" id="IPR011701">
    <property type="entry name" value="MFS"/>
</dbReference>
<dbReference type="EMBL" id="BMUB01000008">
    <property type="protein sequence ID" value="GGU82674.1"/>
    <property type="molecule type" value="Genomic_DNA"/>
</dbReference>
<reference evidence="8" key="1">
    <citation type="journal article" date="2014" name="Int. J. Syst. Evol. Microbiol.">
        <title>Complete genome sequence of Corynebacterium casei LMG S-19264T (=DSM 44701T), isolated from a smear-ripened cheese.</title>
        <authorList>
            <consortium name="US DOE Joint Genome Institute (JGI-PGF)"/>
            <person name="Walter F."/>
            <person name="Albersmeier A."/>
            <person name="Kalinowski J."/>
            <person name="Ruckert C."/>
        </authorList>
    </citation>
    <scope>NUCLEOTIDE SEQUENCE</scope>
    <source>
        <strain evidence="8">JCM 4434</strain>
    </source>
</reference>
<evidence type="ECO:0000256" key="2">
    <source>
        <dbReference type="ARBA" id="ARBA00022475"/>
    </source>
</evidence>
<dbReference type="GO" id="GO:0022857">
    <property type="term" value="F:transmembrane transporter activity"/>
    <property type="evidence" value="ECO:0007669"/>
    <property type="project" value="InterPro"/>
</dbReference>
<evidence type="ECO:0000256" key="7">
    <source>
        <dbReference type="SAM" id="Phobius"/>
    </source>
</evidence>
<feature type="transmembrane region" description="Helical" evidence="7">
    <location>
        <begin position="169"/>
        <end position="191"/>
    </location>
</feature>
<feature type="transmembrane region" description="Helical" evidence="7">
    <location>
        <begin position="394"/>
        <end position="417"/>
    </location>
</feature>
<reference evidence="8" key="2">
    <citation type="submission" date="2020-09" db="EMBL/GenBank/DDBJ databases">
        <authorList>
            <person name="Sun Q."/>
            <person name="Ohkuma M."/>
        </authorList>
    </citation>
    <scope>NUCLEOTIDE SEQUENCE</scope>
    <source>
        <strain evidence="8">JCM 4434</strain>
    </source>
</reference>
<gene>
    <name evidence="8" type="ORF">GCM10010502_38340</name>
</gene>
<feature type="transmembrane region" description="Helical" evidence="7">
    <location>
        <begin position="359"/>
        <end position="382"/>
    </location>
</feature>
<protein>
    <submittedName>
        <fullName evidence="8">MFS transporter</fullName>
    </submittedName>
</protein>
<keyword evidence="5 7" id="KW-0472">Membrane</keyword>
<keyword evidence="2" id="KW-1003">Cell membrane</keyword>